<evidence type="ECO:0000313" key="3">
    <source>
        <dbReference type="Proteomes" id="UP001198439"/>
    </source>
</evidence>
<dbReference type="SUPFAM" id="SSF55073">
    <property type="entry name" value="Nucleotide cyclase"/>
    <property type="match status" value="1"/>
</dbReference>
<comment type="caution">
    <text evidence="2">The sequence shown here is derived from an EMBL/GenBank/DDBJ whole genome shotgun (WGS) entry which is preliminary data.</text>
</comment>
<keyword evidence="2" id="KW-0548">Nucleotidyltransferase</keyword>
<evidence type="ECO:0000259" key="1">
    <source>
        <dbReference type="Pfam" id="PF00990"/>
    </source>
</evidence>
<feature type="domain" description="GGDEF" evidence="1">
    <location>
        <begin position="11"/>
        <end position="53"/>
    </location>
</feature>
<gene>
    <name evidence="2" type="ORF">LJD69_10635</name>
</gene>
<dbReference type="Pfam" id="PF00990">
    <property type="entry name" value="GGDEF"/>
    <property type="match status" value="1"/>
</dbReference>
<sequence>MWVFKFSFNKTKKYPFSLSTSIGYYLAHQNDDFETAINQADALMYQIKKDKKAQRN</sequence>
<protein>
    <submittedName>
        <fullName evidence="2">Diguanylate cyclase</fullName>
        <ecNumber evidence="2">2.7.7.65</ecNumber>
    </submittedName>
</protein>
<reference evidence="2" key="1">
    <citation type="submission" date="2021-10" db="EMBL/GenBank/DDBJ databases">
        <title>Collection of gut derived symbiotic bacterial strains cultured from healthy donors.</title>
        <authorList>
            <person name="Lin H."/>
            <person name="Littmann E."/>
            <person name="Kohout C."/>
            <person name="Pamer E.G."/>
        </authorList>
    </citation>
    <scope>NUCLEOTIDE SEQUENCE</scope>
    <source>
        <strain evidence="2">DFI.4.48</strain>
    </source>
</reference>
<dbReference type="Gene3D" id="3.30.70.270">
    <property type="match status" value="1"/>
</dbReference>
<dbReference type="InterPro" id="IPR029787">
    <property type="entry name" value="Nucleotide_cyclase"/>
</dbReference>
<proteinExistence type="predicted"/>
<organism evidence="2 3">
    <name type="scientific">Faecalibacillus faecis</name>
    <dbReference type="NCBI Taxonomy" id="1982628"/>
    <lineage>
        <taxon>Bacteria</taxon>
        <taxon>Bacillati</taxon>
        <taxon>Bacillota</taxon>
        <taxon>Erysipelotrichia</taxon>
        <taxon>Erysipelotrichales</taxon>
        <taxon>Coprobacillaceae</taxon>
        <taxon>Faecalibacillus</taxon>
    </lineage>
</organism>
<dbReference type="EMBL" id="JAJDKZ010000034">
    <property type="protein sequence ID" value="MCB8611044.1"/>
    <property type="molecule type" value="Genomic_DNA"/>
</dbReference>
<name>A0AAW4VPN1_9FIRM</name>
<dbReference type="InterPro" id="IPR043128">
    <property type="entry name" value="Rev_trsase/Diguanyl_cyclase"/>
</dbReference>
<dbReference type="EC" id="2.7.7.65" evidence="2"/>
<keyword evidence="2" id="KW-0808">Transferase</keyword>
<dbReference type="RefSeq" id="WP_106988173.1">
    <property type="nucleotide sequence ID" value="NZ_DBGCOW010000082.1"/>
</dbReference>
<dbReference type="InterPro" id="IPR000160">
    <property type="entry name" value="GGDEF_dom"/>
</dbReference>
<evidence type="ECO:0000313" key="2">
    <source>
        <dbReference type="EMBL" id="MCB8611044.1"/>
    </source>
</evidence>
<dbReference type="GO" id="GO:0052621">
    <property type="term" value="F:diguanylate cyclase activity"/>
    <property type="evidence" value="ECO:0007669"/>
    <property type="project" value="UniProtKB-EC"/>
</dbReference>
<accession>A0AAW4VPN1</accession>
<dbReference type="Proteomes" id="UP001198439">
    <property type="component" value="Unassembled WGS sequence"/>
</dbReference>
<dbReference type="AlphaFoldDB" id="A0AAW4VPN1"/>